<evidence type="ECO:0000256" key="1">
    <source>
        <dbReference type="ARBA" id="ARBA00005254"/>
    </source>
</evidence>
<evidence type="ECO:0000313" key="4">
    <source>
        <dbReference type="Proteomes" id="UP001390339"/>
    </source>
</evidence>
<dbReference type="InterPro" id="IPR001753">
    <property type="entry name" value="Enoyl-CoA_hydra/iso"/>
</dbReference>
<reference evidence="3 4" key="1">
    <citation type="journal article" date="2024" name="IMA Fungus">
        <title>Apiospora arundinis, a panoply of carbohydrate-active enzymes and secondary metabolites.</title>
        <authorList>
            <person name="Sorensen T."/>
            <person name="Petersen C."/>
            <person name="Muurmann A.T."/>
            <person name="Christiansen J.V."/>
            <person name="Brundto M.L."/>
            <person name="Overgaard C.K."/>
            <person name="Boysen A.T."/>
            <person name="Wollenberg R.D."/>
            <person name="Larsen T.O."/>
            <person name="Sorensen J.L."/>
            <person name="Nielsen K.L."/>
            <person name="Sondergaard T.E."/>
        </authorList>
    </citation>
    <scope>NUCLEOTIDE SEQUENCE [LARGE SCALE GENOMIC DNA]</scope>
    <source>
        <strain evidence="3 4">AAU 773</strain>
    </source>
</reference>
<dbReference type="PROSITE" id="PS00166">
    <property type="entry name" value="ENOYL_COA_HYDRATASE"/>
    <property type="match status" value="1"/>
</dbReference>
<sequence>MPDMELPTKLMSEPPPVADAVISFPTPYILQLTLNRPKALNAFQRAQHFALHRLWGWYDAQPSLRCAIITGTGRAFSAGADLKEWEAISQSRGVSVPPLDGAASHTNNVFSDDEASGALLPPGGFGGISNRDGKKPILAAVNGICFGGGMEIAINCDMVIAADSATFGLPEVTVGVIALAGSLTRIVRSVGRQRATEMVLSGKSYSAEEMRAWGLVNEIVDGDGEAVLQRTLMWAERIAANSPDAVIASREGLKLAWEGVGPQEGTASIIEDWYSRIDKGDNMMEGMKSFIEKRKPVWKDSDL</sequence>
<dbReference type="InterPro" id="IPR029045">
    <property type="entry name" value="ClpP/crotonase-like_dom_sf"/>
</dbReference>
<comment type="similarity">
    <text evidence="1 2">Belongs to the enoyl-CoA hydratase/isomerase family.</text>
</comment>
<evidence type="ECO:0000313" key="3">
    <source>
        <dbReference type="EMBL" id="KAK8867900.1"/>
    </source>
</evidence>
<dbReference type="InterPro" id="IPR018376">
    <property type="entry name" value="Enoyl-CoA_hyd/isom_CS"/>
</dbReference>
<accession>A0ABR2ITD6</accession>
<name>A0ABR2ITD6_9PEZI</name>
<keyword evidence="4" id="KW-1185">Reference proteome</keyword>
<dbReference type="SUPFAM" id="SSF52096">
    <property type="entry name" value="ClpP/crotonase"/>
    <property type="match status" value="1"/>
</dbReference>
<dbReference type="Proteomes" id="UP001390339">
    <property type="component" value="Unassembled WGS sequence"/>
</dbReference>
<dbReference type="PANTHER" id="PTHR11941">
    <property type="entry name" value="ENOYL-COA HYDRATASE-RELATED"/>
    <property type="match status" value="1"/>
</dbReference>
<dbReference type="PANTHER" id="PTHR11941:SF158">
    <property type="entry name" value="ENOYL-COA HYDRATASE (AFU_ORTHOLOGUE AFUA_2G10650)"/>
    <property type="match status" value="1"/>
</dbReference>
<comment type="caution">
    <text evidence="3">The sequence shown here is derived from an EMBL/GenBank/DDBJ whole genome shotgun (WGS) entry which is preliminary data.</text>
</comment>
<gene>
    <name evidence="3" type="ORF">PGQ11_006478</name>
</gene>
<organism evidence="3 4">
    <name type="scientific">Apiospora arundinis</name>
    <dbReference type="NCBI Taxonomy" id="335852"/>
    <lineage>
        <taxon>Eukaryota</taxon>
        <taxon>Fungi</taxon>
        <taxon>Dikarya</taxon>
        <taxon>Ascomycota</taxon>
        <taxon>Pezizomycotina</taxon>
        <taxon>Sordariomycetes</taxon>
        <taxon>Xylariomycetidae</taxon>
        <taxon>Amphisphaeriales</taxon>
        <taxon>Apiosporaceae</taxon>
        <taxon>Apiospora</taxon>
    </lineage>
</organism>
<evidence type="ECO:0000256" key="2">
    <source>
        <dbReference type="RuleBase" id="RU003707"/>
    </source>
</evidence>
<dbReference type="Gene3D" id="3.90.226.10">
    <property type="entry name" value="2-enoyl-CoA Hydratase, Chain A, domain 1"/>
    <property type="match status" value="1"/>
</dbReference>
<dbReference type="Pfam" id="PF00378">
    <property type="entry name" value="ECH_1"/>
    <property type="match status" value="2"/>
</dbReference>
<dbReference type="CDD" id="cd06558">
    <property type="entry name" value="crotonase-like"/>
    <property type="match status" value="1"/>
</dbReference>
<protein>
    <submittedName>
        <fullName evidence="3">ClpP/crotonase-like domain-containing protein</fullName>
    </submittedName>
</protein>
<dbReference type="EMBL" id="JAPCWZ010000004">
    <property type="protein sequence ID" value="KAK8867900.1"/>
    <property type="molecule type" value="Genomic_DNA"/>
</dbReference>
<proteinExistence type="inferred from homology"/>